<dbReference type="PANTHER" id="PTHR10579:SF43">
    <property type="entry name" value="ZINC FINGER (C3HC4-TYPE RING FINGER) FAMILY PROTEIN"/>
    <property type="match status" value="1"/>
</dbReference>
<feature type="region of interest" description="Disordered" evidence="1">
    <location>
        <begin position="587"/>
        <end position="644"/>
    </location>
</feature>
<keyword evidence="5" id="KW-1185">Reference proteome</keyword>
<keyword evidence="2" id="KW-0472">Membrane</keyword>
<evidence type="ECO:0000259" key="3">
    <source>
        <dbReference type="PROSITE" id="PS50234"/>
    </source>
</evidence>
<organism evidence="4 5">
    <name type="scientific">Nocardioides oleivorans</name>
    <dbReference type="NCBI Taxonomy" id="273676"/>
    <lineage>
        <taxon>Bacteria</taxon>
        <taxon>Bacillati</taxon>
        <taxon>Actinomycetota</taxon>
        <taxon>Actinomycetes</taxon>
        <taxon>Propionibacteriales</taxon>
        <taxon>Nocardioidaceae</taxon>
        <taxon>Nocardioides</taxon>
    </lineage>
</organism>
<dbReference type="Pfam" id="PF13519">
    <property type="entry name" value="VWA_2"/>
    <property type="match status" value="1"/>
</dbReference>
<feature type="region of interest" description="Disordered" evidence="1">
    <location>
        <begin position="49"/>
        <end position="69"/>
    </location>
</feature>
<dbReference type="InterPro" id="IPR051266">
    <property type="entry name" value="CLCR"/>
</dbReference>
<gene>
    <name evidence="4" type="ORF">EUA93_04795</name>
</gene>
<accession>A0A4Q2S0B3</accession>
<dbReference type="SUPFAM" id="SSF53300">
    <property type="entry name" value="vWA-like"/>
    <property type="match status" value="1"/>
</dbReference>
<evidence type="ECO:0000256" key="1">
    <source>
        <dbReference type="SAM" id="MobiDB-lite"/>
    </source>
</evidence>
<dbReference type="SMART" id="SM00327">
    <property type="entry name" value="VWA"/>
    <property type="match status" value="1"/>
</dbReference>
<feature type="domain" description="VWFA" evidence="3">
    <location>
        <begin position="76"/>
        <end position="260"/>
    </location>
</feature>
<dbReference type="OrthoDB" id="4318225at2"/>
<dbReference type="PROSITE" id="PS50234">
    <property type="entry name" value="VWFA"/>
    <property type="match status" value="1"/>
</dbReference>
<evidence type="ECO:0000313" key="4">
    <source>
        <dbReference type="EMBL" id="RYB93734.1"/>
    </source>
</evidence>
<dbReference type="InterPro" id="IPR002035">
    <property type="entry name" value="VWF_A"/>
</dbReference>
<sequence length="679" mass="69411">MGRRAAGGSTMTRMQHDHRTTPPGATFVATRAALAAVALSLAVVAAAPAHAGSQDGTTSTESGAETGAGTDTDYARMVLVLDSSGSMAEPAGSGGTKIEAAKRALGTVVDGLPDDAYVGLRVYGAKVFSRDQQGACTDSQLVVDPATDNRDELRSALQQYEPYGETPIGYALRQAARDIGGESTRSIVLVSDGIATCEPDPCVVAGELAQQGIDLQIDVVGLSVDAKARAQLRCVAAKGNGTYYDADDADDIVESLQTATDRALRPFALEGTPLAGGDSASPTPVEVGLWSDSVGTTSRTSERWFSYTRTMPGSTVRVGIASLGGDPEEWDTVQLATSTPLGGTCGTDSGFKNIISSELLGAEVAVGAPQGSDDCATSDEILISVSRSLGNLGRGKAPYSLQVAEEPPVDGTALPEADDWNGLVLDPPDVPGKPGRVDGGDSFATAPVLTDGAYRGTIVPGETQAFRVELAYGQTLSARVLVPPAGPALRDEVGFQGPFGSLNVYSPMRGQVTMSGDGIKTTGFAAGSSSDVLGVQTPQVRYNNRDSSASVGSSLPGYYYLVYAADADSSGRSYEMPFRLEMQVRGEESGAPEYADGQALLTGSDGPLGEPVATTEATADPSEPEGTAGSEEPDGVQSSAADDPGGVSTGTLLAAGGLCAVALGCVGVALALLRGRRRA</sequence>
<dbReference type="PANTHER" id="PTHR10579">
    <property type="entry name" value="CALCIUM-ACTIVATED CHLORIDE CHANNEL REGULATOR"/>
    <property type="match status" value="1"/>
</dbReference>
<evidence type="ECO:0000313" key="5">
    <source>
        <dbReference type="Proteomes" id="UP000294071"/>
    </source>
</evidence>
<reference evidence="4 5" key="1">
    <citation type="submission" date="2019-01" db="EMBL/GenBank/DDBJ databases">
        <title>Novel species of Nocardioides.</title>
        <authorList>
            <person name="Liu Q."/>
            <person name="Xin Y.-H."/>
        </authorList>
    </citation>
    <scope>NUCLEOTIDE SEQUENCE [LARGE SCALE GENOMIC DNA]</scope>
    <source>
        <strain evidence="4 5">CGMCC 4.6882</strain>
    </source>
</reference>
<proteinExistence type="predicted"/>
<feature type="transmembrane region" description="Helical" evidence="2">
    <location>
        <begin position="652"/>
        <end position="673"/>
    </location>
</feature>
<dbReference type="AlphaFoldDB" id="A0A4Q2S0B3"/>
<evidence type="ECO:0000256" key="2">
    <source>
        <dbReference type="SAM" id="Phobius"/>
    </source>
</evidence>
<name>A0A4Q2S0B3_9ACTN</name>
<dbReference type="Gene3D" id="3.40.50.410">
    <property type="entry name" value="von Willebrand factor, type A domain"/>
    <property type="match status" value="1"/>
</dbReference>
<dbReference type="InterPro" id="IPR036465">
    <property type="entry name" value="vWFA_dom_sf"/>
</dbReference>
<protein>
    <submittedName>
        <fullName evidence="4">VWA domain-containing protein</fullName>
    </submittedName>
</protein>
<keyword evidence="2" id="KW-1133">Transmembrane helix</keyword>
<dbReference type="EMBL" id="SDWT01000001">
    <property type="protein sequence ID" value="RYB93734.1"/>
    <property type="molecule type" value="Genomic_DNA"/>
</dbReference>
<dbReference type="Proteomes" id="UP000294071">
    <property type="component" value="Unassembled WGS sequence"/>
</dbReference>
<comment type="caution">
    <text evidence="4">The sequence shown here is derived from an EMBL/GenBank/DDBJ whole genome shotgun (WGS) entry which is preliminary data.</text>
</comment>
<keyword evidence="2" id="KW-0812">Transmembrane</keyword>
<feature type="region of interest" description="Disordered" evidence="1">
    <location>
        <begin position="1"/>
        <end position="24"/>
    </location>
</feature>